<proteinExistence type="predicted"/>
<comment type="caution">
    <text evidence="1">The sequence shown here is derived from an EMBL/GenBank/DDBJ whole genome shotgun (WGS) entry which is preliminary data.</text>
</comment>
<evidence type="ECO:0000313" key="2">
    <source>
        <dbReference type="Proteomes" id="UP000799764"/>
    </source>
</evidence>
<sequence length="157" mass="17610">MLPPKHSSPSLECSFTVAHPFQGYITLPVRWYRPSILSQLATAAQTQETQPHRTGNFHHRQLANPTTRTALVSRAPTTPPRCASDANSSVNIRNSSAHCLVSDILTDRSERYRPRPVCLDREFHFNPYRLFAAIEVRVRGRGLLPRSLDGGARLLLA</sequence>
<evidence type="ECO:0000313" key="1">
    <source>
        <dbReference type="EMBL" id="KAF2441181.1"/>
    </source>
</evidence>
<name>A0A9P4PBU6_9PLEO</name>
<reference evidence="1" key="1">
    <citation type="journal article" date="2020" name="Stud. Mycol.">
        <title>101 Dothideomycetes genomes: a test case for predicting lifestyles and emergence of pathogens.</title>
        <authorList>
            <person name="Haridas S."/>
            <person name="Albert R."/>
            <person name="Binder M."/>
            <person name="Bloem J."/>
            <person name="Labutti K."/>
            <person name="Salamov A."/>
            <person name="Andreopoulos B."/>
            <person name="Baker S."/>
            <person name="Barry K."/>
            <person name="Bills G."/>
            <person name="Bluhm B."/>
            <person name="Cannon C."/>
            <person name="Castanera R."/>
            <person name="Culley D."/>
            <person name="Daum C."/>
            <person name="Ezra D."/>
            <person name="Gonzalez J."/>
            <person name="Henrissat B."/>
            <person name="Kuo A."/>
            <person name="Liang C."/>
            <person name="Lipzen A."/>
            <person name="Lutzoni F."/>
            <person name="Magnuson J."/>
            <person name="Mondo S."/>
            <person name="Nolan M."/>
            <person name="Ohm R."/>
            <person name="Pangilinan J."/>
            <person name="Park H.-J."/>
            <person name="Ramirez L."/>
            <person name="Alfaro M."/>
            <person name="Sun H."/>
            <person name="Tritt A."/>
            <person name="Yoshinaga Y."/>
            <person name="Zwiers L.-H."/>
            <person name="Turgeon B."/>
            <person name="Goodwin S."/>
            <person name="Spatafora J."/>
            <person name="Crous P."/>
            <person name="Grigoriev I."/>
        </authorList>
    </citation>
    <scope>NUCLEOTIDE SEQUENCE</scope>
    <source>
        <strain evidence="1">CBS 690.94</strain>
    </source>
</reference>
<gene>
    <name evidence="1" type="ORF">P171DRAFT_91300</name>
</gene>
<keyword evidence="2" id="KW-1185">Reference proteome</keyword>
<dbReference type="AlphaFoldDB" id="A0A9P4PBU6"/>
<protein>
    <submittedName>
        <fullName evidence="1">Uncharacterized protein</fullName>
    </submittedName>
</protein>
<dbReference type="EMBL" id="MU001506">
    <property type="protein sequence ID" value="KAF2441181.1"/>
    <property type="molecule type" value="Genomic_DNA"/>
</dbReference>
<organism evidence="1 2">
    <name type="scientific">Karstenula rhodostoma CBS 690.94</name>
    <dbReference type="NCBI Taxonomy" id="1392251"/>
    <lineage>
        <taxon>Eukaryota</taxon>
        <taxon>Fungi</taxon>
        <taxon>Dikarya</taxon>
        <taxon>Ascomycota</taxon>
        <taxon>Pezizomycotina</taxon>
        <taxon>Dothideomycetes</taxon>
        <taxon>Pleosporomycetidae</taxon>
        <taxon>Pleosporales</taxon>
        <taxon>Massarineae</taxon>
        <taxon>Didymosphaeriaceae</taxon>
        <taxon>Karstenula</taxon>
    </lineage>
</organism>
<accession>A0A9P4PBU6</accession>
<dbReference type="Proteomes" id="UP000799764">
    <property type="component" value="Unassembled WGS sequence"/>
</dbReference>